<accession>A0AAV9EQ86</accession>
<protein>
    <submittedName>
        <fullName evidence="3">Uncharacterized protein</fullName>
    </submittedName>
</protein>
<dbReference type="Pfam" id="PF03140">
    <property type="entry name" value="DUF247"/>
    <property type="match status" value="1"/>
</dbReference>
<feature type="transmembrane region" description="Helical" evidence="2">
    <location>
        <begin position="82"/>
        <end position="102"/>
    </location>
</feature>
<keyword evidence="2" id="KW-0812">Transmembrane</keyword>
<keyword evidence="2" id="KW-0472">Membrane</keyword>
<sequence length="115" mass="13260">MVAFMVVDGLARLEEEAVAEVGEKAMVDAGEERQEWREAPSHSSSNNNSRLPLVYNEVNRYCNSKWHKWRAVLMHNYFSTPWSTMSVVAASIFLIHSLVLAYHHPPHLLKFECYP</sequence>
<dbReference type="AlphaFoldDB" id="A0AAV9EQ86"/>
<keyword evidence="4" id="KW-1185">Reference proteome</keyword>
<comment type="caution">
    <text evidence="3">The sequence shown here is derived from an EMBL/GenBank/DDBJ whole genome shotgun (WGS) entry which is preliminary data.</text>
</comment>
<evidence type="ECO:0000313" key="4">
    <source>
        <dbReference type="Proteomes" id="UP001180020"/>
    </source>
</evidence>
<evidence type="ECO:0000313" key="3">
    <source>
        <dbReference type="EMBL" id="KAK1315800.1"/>
    </source>
</evidence>
<name>A0AAV9EQ86_ACOCL</name>
<feature type="region of interest" description="Disordered" evidence="1">
    <location>
        <begin position="29"/>
        <end position="50"/>
    </location>
</feature>
<feature type="compositionally biased region" description="Basic and acidic residues" evidence="1">
    <location>
        <begin position="29"/>
        <end position="40"/>
    </location>
</feature>
<evidence type="ECO:0000256" key="2">
    <source>
        <dbReference type="SAM" id="Phobius"/>
    </source>
</evidence>
<reference evidence="3" key="2">
    <citation type="submission" date="2023-06" db="EMBL/GenBank/DDBJ databases">
        <authorList>
            <person name="Ma L."/>
            <person name="Liu K.-W."/>
            <person name="Li Z."/>
            <person name="Hsiao Y.-Y."/>
            <person name="Qi Y."/>
            <person name="Fu T."/>
            <person name="Tang G."/>
            <person name="Zhang D."/>
            <person name="Sun W.-H."/>
            <person name="Liu D.-K."/>
            <person name="Li Y."/>
            <person name="Chen G.-Z."/>
            <person name="Liu X.-D."/>
            <person name="Liao X.-Y."/>
            <person name="Jiang Y.-T."/>
            <person name="Yu X."/>
            <person name="Hao Y."/>
            <person name="Huang J."/>
            <person name="Zhao X.-W."/>
            <person name="Ke S."/>
            <person name="Chen Y.-Y."/>
            <person name="Wu W.-L."/>
            <person name="Hsu J.-L."/>
            <person name="Lin Y.-F."/>
            <person name="Huang M.-D."/>
            <person name="Li C.-Y."/>
            <person name="Huang L."/>
            <person name="Wang Z.-W."/>
            <person name="Zhao X."/>
            <person name="Zhong W.-Y."/>
            <person name="Peng D.-H."/>
            <person name="Ahmad S."/>
            <person name="Lan S."/>
            <person name="Zhang J.-S."/>
            <person name="Tsai W.-C."/>
            <person name="Van De Peer Y."/>
            <person name="Liu Z.-J."/>
        </authorList>
    </citation>
    <scope>NUCLEOTIDE SEQUENCE</scope>
    <source>
        <strain evidence="3">CP</strain>
        <tissue evidence="3">Leaves</tissue>
    </source>
</reference>
<dbReference type="EMBL" id="JAUJYO010000005">
    <property type="protein sequence ID" value="KAK1315800.1"/>
    <property type="molecule type" value="Genomic_DNA"/>
</dbReference>
<keyword evidence="2" id="KW-1133">Transmembrane helix</keyword>
<dbReference type="InterPro" id="IPR004158">
    <property type="entry name" value="DUF247_pln"/>
</dbReference>
<proteinExistence type="predicted"/>
<dbReference type="Proteomes" id="UP001180020">
    <property type="component" value="Unassembled WGS sequence"/>
</dbReference>
<evidence type="ECO:0000256" key="1">
    <source>
        <dbReference type="SAM" id="MobiDB-lite"/>
    </source>
</evidence>
<organism evidence="3 4">
    <name type="scientific">Acorus calamus</name>
    <name type="common">Sweet flag</name>
    <dbReference type="NCBI Taxonomy" id="4465"/>
    <lineage>
        <taxon>Eukaryota</taxon>
        <taxon>Viridiplantae</taxon>
        <taxon>Streptophyta</taxon>
        <taxon>Embryophyta</taxon>
        <taxon>Tracheophyta</taxon>
        <taxon>Spermatophyta</taxon>
        <taxon>Magnoliopsida</taxon>
        <taxon>Liliopsida</taxon>
        <taxon>Acoraceae</taxon>
        <taxon>Acorus</taxon>
    </lineage>
</organism>
<gene>
    <name evidence="3" type="ORF">QJS10_CPA05g00254</name>
</gene>
<reference evidence="3" key="1">
    <citation type="journal article" date="2023" name="Nat. Commun.">
        <title>Diploid and tetraploid genomes of Acorus and the evolution of monocots.</title>
        <authorList>
            <person name="Ma L."/>
            <person name="Liu K.W."/>
            <person name="Li Z."/>
            <person name="Hsiao Y.Y."/>
            <person name="Qi Y."/>
            <person name="Fu T."/>
            <person name="Tang G.D."/>
            <person name="Zhang D."/>
            <person name="Sun W.H."/>
            <person name="Liu D.K."/>
            <person name="Li Y."/>
            <person name="Chen G.Z."/>
            <person name="Liu X.D."/>
            <person name="Liao X.Y."/>
            <person name="Jiang Y.T."/>
            <person name="Yu X."/>
            <person name="Hao Y."/>
            <person name="Huang J."/>
            <person name="Zhao X.W."/>
            <person name="Ke S."/>
            <person name="Chen Y.Y."/>
            <person name="Wu W.L."/>
            <person name="Hsu J.L."/>
            <person name="Lin Y.F."/>
            <person name="Huang M.D."/>
            <person name="Li C.Y."/>
            <person name="Huang L."/>
            <person name="Wang Z.W."/>
            <person name="Zhao X."/>
            <person name="Zhong W.Y."/>
            <person name="Peng D.H."/>
            <person name="Ahmad S."/>
            <person name="Lan S."/>
            <person name="Zhang J.S."/>
            <person name="Tsai W.C."/>
            <person name="Van de Peer Y."/>
            <person name="Liu Z.J."/>
        </authorList>
    </citation>
    <scope>NUCLEOTIDE SEQUENCE</scope>
    <source>
        <strain evidence="3">CP</strain>
    </source>
</reference>
<feature type="compositionally biased region" description="Polar residues" evidence="1">
    <location>
        <begin position="41"/>
        <end position="50"/>
    </location>
</feature>